<dbReference type="InParanoid" id="G2XSG3"/>
<dbReference type="Gene3D" id="3.30.560.10">
    <property type="entry name" value="Glucose Oxidase, domain 3"/>
    <property type="match status" value="1"/>
</dbReference>
<dbReference type="STRING" id="999810.G2XSG3"/>
<dbReference type="AlphaFoldDB" id="G2XSG3"/>
<dbReference type="HOGENOM" id="CLU_2903913_0_0_1"/>
<dbReference type="EMBL" id="FQ790261">
    <property type="protein sequence ID" value="CCD43600.1"/>
    <property type="molecule type" value="Genomic_DNA"/>
</dbReference>
<sequence length="62" mass="6848">MAEILIIPSATSFSSEYWALLPFARGSIHITSSVAGEPAAINPNYYILLHFPLSLDRRLSLD</sequence>
<organism evidence="1 2">
    <name type="scientific">Botryotinia fuckeliana (strain T4)</name>
    <name type="common">Noble rot fungus</name>
    <name type="synonym">Botrytis cinerea</name>
    <dbReference type="NCBI Taxonomy" id="999810"/>
    <lineage>
        <taxon>Eukaryota</taxon>
        <taxon>Fungi</taxon>
        <taxon>Dikarya</taxon>
        <taxon>Ascomycota</taxon>
        <taxon>Pezizomycotina</taxon>
        <taxon>Leotiomycetes</taxon>
        <taxon>Helotiales</taxon>
        <taxon>Sclerotiniaceae</taxon>
        <taxon>Botrytis</taxon>
    </lineage>
</organism>
<dbReference type="Proteomes" id="UP000008177">
    <property type="component" value="Unplaced contigs"/>
</dbReference>
<evidence type="ECO:0000313" key="2">
    <source>
        <dbReference type="Proteomes" id="UP000008177"/>
    </source>
</evidence>
<dbReference type="SUPFAM" id="SSF54373">
    <property type="entry name" value="FAD-linked reductases, C-terminal domain"/>
    <property type="match status" value="1"/>
</dbReference>
<name>G2XSG3_BOTF4</name>
<gene>
    <name evidence="1" type="ORF">BofuT4_uP064420.1</name>
</gene>
<protein>
    <submittedName>
        <fullName evidence="1">God1, glucose oxidase, partial sequence</fullName>
    </submittedName>
</protein>
<proteinExistence type="predicted"/>
<accession>G2XSG3</accession>
<reference evidence="2" key="1">
    <citation type="journal article" date="2011" name="PLoS Genet.">
        <title>Genomic analysis of the necrotrophic fungal pathogens Sclerotinia sclerotiorum and Botrytis cinerea.</title>
        <authorList>
            <person name="Amselem J."/>
            <person name="Cuomo C.A."/>
            <person name="van Kan J.A."/>
            <person name="Viaud M."/>
            <person name="Benito E.P."/>
            <person name="Couloux A."/>
            <person name="Coutinho P.M."/>
            <person name="de Vries R.P."/>
            <person name="Dyer P.S."/>
            <person name="Fillinger S."/>
            <person name="Fournier E."/>
            <person name="Gout L."/>
            <person name="Hahn M."/>
            <person name="Kohn L."/>
            <person name="Lapalu N."/>
            <person name="Plummer K.M."/>
            <person name="Pradier J.M."/>
            <person name="Quevillon E."/>
            <person name="Sharon A."/>
            <person name="Simon A."/>
            <person name="ten Have A."/>
            <person name="Tudzynski B."/>
            <person name="Tudzynski P."/>
            <person name="Wincker P."/>
            <person name="Andrew M."/>
            <person name="Anthouard V."/>
            <person name="Beever R.E."/>
            <person name="Beffa R."/>
            <person name="Benoit I."/>
            <person name="Bouzid O."/>
            <person name="Brault B."/>
            <person name="Chen Z."/>
            <person name="Choquer M."/>
            <person name="Collemare J."/>
            <person name="Cotton P."/>
            <person name="Danchin E.G."/>
            <person name="Da Silva C."/>
            <person name="Gautier A."/>
            <person name="Giraud C."/>
            <person name="Giraud T."/>
            <person name="Gonzalez C."/>
            <person name="Grossetete S."/>
            <person name="Guldener U."/>
            <person name="Henrissat B."/>
            <person name="Howlett B.J."/>
            <person name="Kodira C."/>
            <person name="Kretschmer M."/>
            <person name="Lappartient A."/>
            <person name="Leroch M."/>
            <person name="Levis C."/>
            <person name="Mauceli E."/>
            <person name="Neuveglise C."/>
            <person name="Oeser B."/>
            <person name="Pearson M."/>
            <person name="Poulain J."/>
            <person name="Poussereau N."/>
            <person name="Quesneville H."/>
            <person name="Rascle C."/>
            <person name="Schumacher J."/>
            <person name="Segurens B."/>
            <person name="Sexton A."/>
            <person name="Silva E."/>
            <person name="Sirven C."/>
            <person name="Soanes D.M."/>
            <person name="Talbot N.J."/>
            <person name="Templeton M."/>
            <person name="Yandava C."/>
            <person name="Yarden O."/>
            <person name="Zeng Q."/>
            <person name="Rollins J.A."/>
            <person name="Lebrun M.H."/>
            <person name="Dickman M."/>
        </authorList>
    </citation>
    <scope>NUCLEOTIDE SEQUENCE [LARGE SCALE GENOMIC DNA]</scope>
    <source>
        <strain evidence="2">T4</strain>
    </source>
</reference>
<evidence type="ECO:0000313" key="1">
    <source>
        <dbReference type="EMBL" id="CCD43600.1"/>
    </source>
</evidence>